<feature type="domain" description="PAS" evidence="12">
    <location>
        <begin position="168"/>
        <end position="239"/>
    </location>
</feature>
<dbReference type="InterPro" id="IPR001610">
    <property type="entry name" value="PAC"/>
</dbReference>
<evidence type="ECO:0000259" key="11">
    <source>
        <dbReference type="PROSITE" id="PS50110"/>
    </source>
</evidence>
<dbReference type="InterPro" id="IPR003661">
    <property type="entry name" value="HisK_dim/P_dom"/>
</dbReference>
<reference evidence="14 15" key="1">
    <citation type="submission" date="2019-11" db="EMBL/GenBank/DDBJ databases">
        <title>Comparative genomics of hydrocarbon-degrading Desulfosarcina strains.</title>
        <authorList>
            <person name="Watanabe M."/>
            <person name="Kojima H."/>
            <person name="Fukui M."/>
        </authorList>
    </citation>
    <scope>NUCLEOTIDE SEQUENCE [LARGE SCALE GENOMIC DNA]</scope>
    <source>
        <strain evidence="14 15">PP31</strain>
    </source>
</reference>
<dbReference type="Pfam" id="PF08448">
    <property type="entry name" value="PAS_4"/>
    <property type="match status" value="1"/>
</dbReference>
<dbReference type="PROSITE" id="PS50110">
    <property type="entry name" value="RESPONSE_REGULATORY"/>
    <property type="match status" value="1"/>
</dbReference>
<feature type="domain" description="Response regulatory" evidence="11">
    <location>
        <begin position="554"/>
        <end position="670"/>
    </location>
</feature>
<evidence type="ECO:0000256" key="6">
    <source>
        <dbReference type="ARBA" id="ARBA00022777"/>
    </source>
</evidence>
<dbReference type="InterPro" id="IPR000014">
    <property type="entry name" value="PAS"/>
</dbReference>
<protein>
    <recommendedName>
        <fullName evidence="2">histidine kinase</fullName>
        <ecNumber evidence="2">2.7.13.3</ecNumber>
    </recommendedName>
</protein>
<keyword evidence="4" id="KW-0808">Transferase</keyword>
<dbReference type="Gene3D" id="1.10.287.130">
    <property type="match status" value="1"/>
</dbReference>
<dbReference type="SUPFAM" id="SSF52172">
    <property type="entry name" value="CheY-like"/>
    <property type="match status" value="1"/>
</dbReference>
<dbReference type="CDD" id="cd00156">
    <property type="entry name" value="REC"/>
    <property type="match status" value="1"/>
</dbReference>
<dbReference type="InterPro" id="IPR013656">
    <property type="entry name" value="PAS_4"/>
</dbReference>
<dbReference type="GO" id="GO:0005524">
    <property type="term" value="F:ATP binding"/>
    <property type="evidence" value="ECO:0007669"/>
    <property type="project" value="UniProtKB-KW"/>
</dbReference>
<keyword evidence="8" id="KW-0902">Two-component regulatory system</keyword>
<evidence type="ECO:0000259" key="12">
    <source>
        <dbReference type="PROSITE" id="PS50112"/>
    </source>
</evidence>
<dbReference type="CDD" id="cd00082">
    <property type="entry name" value="HisKA"/>
    <property type="match status" value="1"/>
</dbReference>
<dbReference type="OrthoDB" id="9761263at2"/>
<keyword evidence="6" id="KW-0418">Kinase</keyword>
<dbReference type="SMART" id="SM00091">
    <property type="entry name" value="PAS"/>
    <property type="match status" value="2"/>
</dbReference>
<evidence type="ECO:0000256" key="3">
    <source>
        <dbReference type="ARBA" id="ARBA00022553"/>
    </source>
</evidence>
<evidence type="ECO:0000256" key="1">
    <source>
        <dbReference type="ARBA" id="ARBA00000085"/>
    </source>
</evidence>
<dbReference type="RefSeq" id="WP_155306046.1">
    <property type="nucleotide sequence ID" value="NZ_AP021875.1"/>
</dbReference>
<sequence>MCKSDQTAKSKQAREKFLGLSLESTRKSYYPQLQAQLSALRENERRLRLLTDNLPARISYVDADRRFQFVNREYERVLGLSRNAIVGRHLRDVLGEDHYGKIEKQVHNVLAGNHVRFEVMLSEKDKGTIWLEANYVPYLAEDGIVLGFYGLTHDLTERKRAENALRESEAKNRELVQHAPAGICEFDLEKRGFTSVNEVMCKYTGYSEDEFLSLDPNILLTDESKSTLDRMIADVLAGDRRPAPAEFSFRCKDGRIIRVLVHARFFFEGALPKRAMAVAHDVTALREAEEARKQLEATLQRTQKLESLGTLAGGIAHDFNNLLMGIQGNASLALMENDPGSSDHKHLKNIETYVQRGVGLTRQLLGLTRGGKYEVKPTDLKKLIANGADMFGRTKKEIQIELAVEEDLWSAEVDRGQIDQVLLNLYINASHAMPRGGRLTIGARNVRLAEDVAAAYGIQPGRYVRVSVTDTGTGIDPAVRKKIFDPFFTTKEVGKGSGLGLASAFGILKNHNGAIDVDSEPACGSTFFFYLPISQKSARKETKRYETLASGHGTVLLVDDESMVLDVGEKLLKKIGYTVLTASSGESALDIYAQNADRIDLVILDIIMPQMDGGEVFDRLKTINPDVAVLLASGYSIDGQAESIMARGCRSFIQKPFTIVELSKRLREVLG</sequence>
<keyword evidence="3 9" id="KW-0597">Phosphoprotein</keyword>
<dbReference type="GO" id="GO:0000155">
    <property type="term" value="F:phosphorelay sensor kinase activity"/>
    <property type="evidence" value="ECO:0007669"/>
    <property type="project" value="InterPro"/>
</dbReference>
<dbReference type="SMART" id="SM00086">
    <property type="entry name" value="PAC"/>
    <property type="match status" value="2"/>
</dbReference>
<evidence type="ECO:0000256" key="9">
    <source>
        <dbReference type="PROSITE-ProRule" id="PRU00169"/>
    </source>
</evidence>
<evidence type="ECO:0000259" key="10">
    <source>
        <dbReference type="PROSITE" id="PS50109"/>
    </source>
</evidence>
<dbReference type="SUPFAM" id="SSF47384">
    <property type="entry name" value="Homodimeric domain of signal transducing histidine kinase"/>
    <property type="match status" value="1"/>
</dbReference>
<dbReference type="Pfam" id="PF00072">
    <property type="entry name" value="Response_reg"/>
    <property type="match status" value="1"/>
</dbReference>
<name>A0A5K7Z9B4_9BACT</name>
<dbReference type="InterPro" id="IPR035965">
    <property type="entry name" value="PAS-like_dom_sf"/>
</dbReference>
<dbReference type="SMART" id="SM00448">
    <property type="entry name" value="REC"/>
    <property type="match status" value="1"/>
</dbReference>
<accession>A0A5K7Z9B4</accession>
<dbReference type="AlphaFoldDB" id="A0A5K7Z9B4"/>
<keyword evidence="15" id="KW-1185">Reference proteome</keyword>
<dbReference type="SMART" id="SM00388">
    <property type="entry name" value="HisKA"/>
    <property type="match status" value="1"/>
</dbReference>
<evidence type="ECO:0000259" key="13">
    <source>
        <dbReference type="PROSITE" id="PS50113"/>
    </source>
</evidence>
<dbReference type="InterPro" id="IPR013767">
    <property type="entry name" value="PAS_fold"/>
</dbReference>
<dbReference type="PROSITE" id="PS50112">
    <property type="entry name" value="PAS"/>
    <property type="match status" value="2"/>
</dbReference>
<dbReference type="Pfam" id="PF00989">
    <property type="entry name" value="PAS"/>
    <property type="match status" value="1"/>
</dbReference>
<organism evidence="14 15">
    <name type="scientific">Desulfosarcina widdelii</name>
    <dbReference type="NCBI Taxonomy" id="947919"/>
    <lineage>
        <taxon>Bacteria</taxon>
        <taxon>Pseudomonadati</taxon>
        <taxon>Thermodesulfobacteriota</taxon>
        <taxon>Desulfobacteria</taxon>
        <taxon>Desulfobacterales</taxon>
        <taxon>Desulfosarcinaceae</taxon>
        <taxon>Desulfosarcina</taxon>
    </lineage>
</organism>
<dbReference type="InterPro" id="IPR036097">
    <property type="entry name" value="HisK_dim/P_sf"/>
</dbReference>
<dbReference type="InterPro" id="IPR000700">
    <property type="entry name" value="PAS-assoc_C"/>
</dbReference>
<dbReference type="InterPro" id="IPR003594">
    <property type="entry name" value="HATPase_dom"/>
</dbReference>
<dbReference type="PRINTS" id="PR00344">
    <property type="entry name" value="BCTRLSENSOR"/>
</dbReference>
<dbReference type="GO" id="GO:0006355">
    <property type="term" value="P:regulation of DNA-templated transcription"/>
    <property type="evidence" value="ECO:0007669"/>
    <property type="project" value="InterPro"/>
</dbReference>
<dbReference type="InterPro" id="IPR005467">
    <property type="entry name" value="His_kinase_dom"/>
</dbReference>
<dbReference type="InterPro" id="IPR001789">
    <property type="entry name" value="Sig_transdc_resp-reg_receiver"/>
</dbReference>
<dbReference type="Gene3D" id="3.30.565.10">
    <property type="entry name" value="Histidine kinase-like ATPase, C-terminal domain"/>
    <property type="match status" value="1"/>
</dbReference>
<dbReference type="KEGG" id="dwd:DSCW_47020"/>
<evidence type="ECO:0000256" key="7">
    <source>
        <dbReference type="ARBA" id="ARBA00022840"/>
    </source>
</evidence>
<dbReference type="PROSITE" id="PS50109">
    <property type="entry name" value="HIS_KIN"/>
    <property type="match status" value="1"/>
</dbReference>
<evidence type="ECO:0000256" key="8">
    <source>
        <dbReference type="ARBA" id="ARBA00023012"/>
    </source>
</evidence>
<keyword evidence="7" id="KW-0067">ATP-binding</keyword>
<feature type="domain" description="Histidine kinase" evidence="10">
    <location>
        <begin position="314"/>
        <end position="535"/>
    </location>
</feature>
<proteinExistence type="predicted"/>
<gene>
    <name evidence="14" type="ORF">DSCW_47020</name>
</gene>
<evidence type="ECO:0000256" key="4">
    <source>
        <dbReference type="ARBA" id="ARBA00022679"/>
    </source>
</evidence>
<evidence type="ECO:0000313" key="15">
    <source>
        <dbReference type="Proteomes" id="UP000427769"/>
    </source>
</evidence>
<keyword evidence="5" id="KW-0547">Nucleotide-binding</keyword>
<evidence type="ECO:0000313" key="14">
    <source>
        <dbReference type="EMBL" id="BBO77285.1"/>
    </source>
</evidence>
<dbReference type="Gene3D" id="3.40.50.2300">
    <property type="match status" value="1"/>
</dbReference>
<feature type="domain" description="PAC" evidence="13">
    <location>
        <begin position="115"/>
        <end position="167"/>
    </location>
</feature>
<dbReference type="SUPFAM" id="SSF55785">
    <property type="entry name" value="PYP-like sensor domain (PAS domain)"/>
    <property type="match status" value="2"/>
</dbReference>
<dbReference type="EC" id="2.7.13.3" evidence="2"/>
<evidence type="ECO:0000256" key="2">
    <source>
        <dbReference type="ARBA" id="ARBA00012438"/>
    </source>
</evidence>
<dbReference type="CDD" id="cd00130">
    <property type="entry name" value="PAS"/>
    <property type="match status" value="2"/>
</dbReference>
<dbReference type="Proteomes" id="UP000427769">
    <property type="component" value="Chromosome"/>
</dbReference>
<dbReference type="InterPro" id="IPR011006">
    <property type="entry name" value="CheY-like_superfamily"/>
</dbReference>
<dbReference type="PROSITE" id="PS50113">
    <property type="entry name" value="PAC"/>
    <property type="match status" value="1"/>
</dbReference>
<dbReference type="EMBL" id="AP021875">
    <property type="protein sequence ID" value="BBO77285.1"/>
    <property type="molecule type" value="Genomic_DNA"/>
</dbReference>
<dbReference type="InterPro" id="IPR036890">
    <property type="entry name" value="HATPase_C_sf"/>
</dbReference>
<comment type="catalytic activity">
    <reaction evidence="1">
        <text>ATP + protein L-histidine = ADP + protein N-phospho-L-histidine.</text>
        <dbReference type="EC" id="2.7.13.3"/>
    </reaction>
</comment>
<dbReference type="NCBIfam" id="TIGR00229">
    <property type="entry name" value="sensory_box"/>
    <property type="match status" value="2"/>
</dbReference>
<dbReference type="SUPFAM" id="SSF55874">
    <property type="entry name" value="ATPase domain of HSP90 chaperone/DNA topoisomerase II/histidine kinase"/>
    <property type="match status" value="1"/>
</dbReference>
<feature type="domain" description="PAS" evidence="12">
    <location>
        <begin position="43"/>
        <end position="113"/>
    </location>
</feature>
<feature type="modified residue" description="4-aspartylphosphate" evidence="9">
    <location>
        <position position="605"/>
    </location>
</feature>
<dbReference type="PANTHER" id="PTHR43065">
    <property type="entry name" value="SENSOR HISTIDINE KINASE"/>
    <property type="match status" value="1"/>
</dbReference>
<dbReference type="SMART" id="SM00387">
    <property type="entry name" value="HATPase_c"/>
    <property type="match status" value="1"/>
</dbReference>
<dbReference type="Pfam" id="PF02518">
    <property type="entry name" value="HATPase_c"/>
    <property type="match status" value="1"/>
</dbReference>
<dbReference type="Gene3D" id="3.30.450.20">
    <property type="entry name" value="PAS domain"/>
    <property type="match status" value="2"/>
</dbReference>
<dbReference type="InterPro" id="IPR004358">
    <property type="entry name" value="Sig_transdc_His_kin-like_C"/>
</dbReference>
<dbReference type="PANTHER" id="PTHR43065:SF46">
    <property type="entry name" value="C4-DICARBOXYLATE TRANSPORT SENSOR PROTEIN DCTB"/>
    <property type="match status" value="1"/>
</dbReference>
<evidence type="ECO:0000256" key="5">
    <source>
        <dbReference type="ARBA" id="ARBA00022741"/>
    </source>
</evidence>